<feature type="domain" description="Ig-like" evidence="2">
    <location>
        <begin position="77"/>
        <end position="196"/>
    </location>
</feature>
<evidence type="ECO:0000259" key="2">
    <source>
        <dbReference type="PROSITE" id="PS50835"/>
    </source>
</evidence>
<keyword evidence="1" id="KW-0472">Membrane</keyword>
<dbReference type="InterPro" id="IPR013151">
    <property type="entry name" value="Immunoglobulin_dom"/>
</dbReference>
<keyword evidence="1" id="KW-1133">Transmembrane helix</keyword>
<feature type="transmembrane region" description="Helical" evidence="1">
    <location>
        <begin position="213"/>
        <end position="235"/>
    </location>
</feature>
<organism evidence="3 4">
    <name type="scientific">Henosepilachna vigintioctopunctata</name>
    <dbReference type="NCBI Taxonomy" id="420089"/>
    <lineage>
        <taxon>Eukaryota</taxon>
        <taxon>Metazoa</taxon>
        <taxon>Ecdysozoa</taxon>
        <taxon>Arthropoda</taxon>
        <taxon>Hexapoda</taxon>
        <taxon>Insecta</taxon>
        <taxon>Pterygota</taxon>
        <taxon>Neoptera</taxon>
        <taxon>Endopterygota</taxon>
        <taxon>Coleoptera</taxon>
        <taxon>Polyphaga</taxon>
        <taxon>Cucujiformia</taxon>
        <taxon>Coccinelloidea</taxon>
        <taxon>Coccinellidae</taxon>
        <taxon>Epilachninae</taxon>
        <taxon>Epilachnini</taxon>
        <taxon>Henosepilachna</taxon>
    </lineage>
</organism>
<dbReference type="InterPro" id="IPR013783">
    <property type="entry name" value="Ig-like_fold"/>
</dbReference>
<dbReference type="SMART" id="SM00408">
    <property type="entry name" value="IGc2"/>
    <property type="match status" value="1"/>
</dbReference>
<comment type="caution">
    <text evidence="3">The sequence shown here is derived from an EMBL/GenBank/DDBJ whole genome shotgun (WGS) entry which is preliminary data.</text>
</comment>
<keyword evidence="1" id="KW-0812">Transmembrane</keyword>
<dbReference type="PROSITE" id="PS50835">
    <property type="entry name" value="IG_LIKE"/>
    <property type="match status" value="1"/>
</dbReference>
<reference evidence="3 4" key="1">
    <citation type="submission" date="2023-03" db="EMBL/GenBank/DDBJ databases">
        <title>Genome insight into feeding habits of ladybird beetles.</title>
        <authorList>
            <person name="Li H.-S."/>
            <person name="Huang Y.-H."/>
            <person name="Pang H."/>
        </authorList>
    </citation>
    <scope>NUCLEOTIDE SEQUENCE [LARGE SCALE GENOMIC DNA]</scope>
    <source>
        <strain evidence="3">SYSU_2023b</strain>
        <tissue evidence="3">Whole body</tissue>
    </source>
</reference>
<evidence type="ECO:0000313" key="3">
    <source>
        <dbReference type="EMBL" id="KAK9872138.1"/>
    </source>
</evidence>
<dbReference type="InterPro" id="IPR007110">
    <property type="entry name" value="Ig-like_dom"/>
</dbReference>
<proteinExistence type="predicted"/>
<dbReference type="InterPro" id="IPR003598">
    <property type="entry name" value="Ig_sub2"/>
</dbReference>
<keyword evidence="4" id="KW-1185">Reference proteome</keyword>
<dbReference type="Pfam" id="PF00047">
    <property type="entry name" value="ig"/>
    <property type="match status" value="1"/>
</dbReference>
<evidence type="ECO:0000256" key="1">
    <source>
        <dbReference type="SAM" id="Phobius"/>
    </source>
</evidence>
<dbReference type="Proteomes" id="UP001431783">
    <property type="component" value="Unassembled WGS sequence"/>
</dbReference>
<evidence type="ECO:0000313" key="4">
    <source>
        <dbReference type="Proteomes" id="UP001431783"/>
    </source>
</evidence>
<name>A0AAW1TPA9_9CUCU</name>
<dbReference type="CDD" id="cd00096">
    <property type="entry name" value="Ig"/>
    <property type="match status" value="1"/>
</dbReference>
<dbReference type="InterPro" id="IPR036179">
    <property type="entry name" value="Ig-like_dom_sf"/>
</dbReference>
<gene>
    <name evidence="3" type="ORF">WA026_016192</name>
</gene>
<dbReference type="EMBL" id="JARQZJ010000009">
    <property type="protein sequence ID" value="KAK9872138.1"/>
    <property type="molecule type" value="Genomic_DNA"/>
</dbReference>
<dbReference type="AlphaFoldDB" id="A0AAW1TPA9"/>
<protein>
    <recommendedName>
        <fullName evidence="2">Ig-like domain-containing protein</fullName>
    </recommendedName>
</protein>
<accession>A0AAW1TPA9</accession>
<dbReference type="SUPFAM" id="SSF48726">
    <property type="entry name" value="Immunoglobulin"/>
    <property type="match status" value="1"/>
</dbReference>
<sequence length="267" mass="30565">MYPINYLFKNSLSPEYVYIRENLKLSLELKSDWESWGPCEVCGRDEIFLFNAFEVSCRSLLLKKLTPTIFNSTRIVPDFTEIHHCEGICNPDAEGANAGWKVGKAKSYKYRKTVVMSDGDHLTLICPESTLENNVVWKKNGMELKRGESVKPEKFGEEPRILVDTFSTLYLVEVTSTEEGNYTCLVDNIKMEQVIIFIVSKSRLFSALFVRHLLYLGFVLSLTLTCYIGGVVVACKKRYTFKTYKILKNEAKESGTEDSDDEEEDSF</sequence>
<dbReference type="Gene3D" id="2.60.40.10">
    <property type="entry name" value="Immunoglobulins"/>
    <property type="match status" value="1"/>
</dbReference>